<dbReference type="PANTHER" id="PTHR45825">
    <property type="entry name" value="GRANULE-BOUND STARCH SYNTHASE 1, CHLOROPLASTIC/AMYLOPLASTIC"/>
    <property type="match status" value="1"/>
</dbReference>
<dbReference type="GO" id="GO:0016757">
    <property type="term" value="F:glycosyltransferase activity"/>
    <property type="evidence" value="ECO:0007669"/>
    <property type="project" value="UniProtKB-KW"/>
</dbReference>
<keyword evidence="4" id="KW-0934">Plastid</keyword>
<protein>
    <submittedName>
        <fullName evidence="6">1165_t:CDS:1</fullName>
    </submittedName>
</protein>
<evidence type="ECO:0000256" key="2">
    <source>
        <dbReference type="ARBA" id="ARBA00022676"/>
    </source>
</evidence>
<dbReference type="OrthoDB" id="512920at2759"/>
<feature type="domain" description="Starch synthase catalytic" evidence="5">
    <location>
        <begin position="37"/>
        <end position="303"/>
    </location>
</feature>
<dbReference type="InterPro" id="IPR013534">
    <property type="entry name" value="Starch_synth_cat_dom"/>
</dbReference>
<sequence>LSVYGDELKLEIQFYPPQPYLGFPPNVTTDLPRGTTIYHVTKEFEGAVVGRLGHTVTALAKGQTADKRLRINIIMPHYSHLNELYPHEDFAKLSIDVQDGYGNWAKVTFSVRRINWNFTDSSDHSTLRRHHVYLIGRAIDFYPFTLAFRTTNSLDIHSTQRGLPREWKDIYFCKAAAELIIYLNEIPETSLFSPSDSRGVDIVHLHGATNALVLDFVRQLGQKDLKNPSPAIVYTLHNYFEEPLYSNSIRNLGKFMNLTNRSNLAKHIHGRQFHPSAFAIDNSQAVTLVSESKAREMVEDSLDFKAKELIIPSILDRATTGHWIGITNGINFNRFNPFDNLMLLESNSNFPKNIDAFDDALLFAESIGESSQDLVTESKQNARKYLIKEGLLNEEDLDRHMLLYVGKLQYHKGLDFFTPIAEIITKHGAKFIIMGQHDNYPISYLQRIKSKYPDNIIIIDDLEFQSTWEVLYRAATDIQFVSSPTESFELAVAEALLFGATVISTEAGRLSEILVNKTHRHMTDGYNSYLFETNNRRSTEGLQEALTIALKDCDRFDVSSQEKEKFLRGLIKDALRLSWNRRGGPIEKYTKVYNLAMSQAQKELSVNVLYEED</sequence>
<keyword evidence="7" id="KW-1185">Reference proteome</keyword>
<evidence type="ECO:0000313" key="7">
    <source>
        <dbReference type="Proteomes" id="UP000789342"/>
    </source>
</evidence>
<dbReference type="SUPFAM" id="SSF53756">
    <property type="entry name" value="UDP-Glycosyltransferase/glycogen phosphorylase"/>
    <property type="match status" value="1"/>
</dbReference>
<proteinExistence type="predicted"/>
<dbReference type="Gene3D" id="3.40.50.2000">
    <property type="entry name" value="Glycogen Phosphorylase B"/>
    <property type="match status" value="2"/>
</dbReference>
<evidence type="ECO:0000313" key="6">
    <source>
        <dbReference type="EMBL" id="CAG8499184.1"/>
    </source>
</evidence>
<dbReference type="AlphaFoldDB" id="A0A9N9EZB7"/>
<evidence type="ECO:0000256" key="3">
    <source>
        <dbReference type="ARBA" id="ARBA00022679"/>
    </source>
</evidence>
<comment type="caution">
    <text evidence="6">The sequence shown here is derived from an EMBL/GenBank/DDBJ whole genome shotgun (WGS) entry which is preliminary data.</text>
</comment>
<keyword evidence="2" id="KW-0328">Glycosyltransferase</keyword>
<keyword evidence="3" id="KW-0808">Transferase</keyword>
<organism evidence="6 7">
    <name type="scientific">Acaulospora morrowiae</name>
    <dbReference type="NCBI Taxonomy" id="94023"/>
    <lineage>
        <taxon>Eukaryota</taxon>
        <taxon>Fungi</taxon>
        <taxon>Fungi incertae sedis</taxon>
        <taxon>Mucoromycota</taxon>
        <taxon>Glomeromycotina</taxon>
        <taxon>Glomeromycetes</taxon>
        <taxon>Diversisporales</taxon>
        <taxon>Acaulosporaceae</taxon>
        <taxon>Acaulospora</taxon>
    </lineage>
</organism>
<accession>A0A9N9EZB7</accession>
<evidence type="ECO:0000259" key="5">
    <source>
        <dbReference type="Pfam" id="PF08323"/>
    </source>
</evidence>
<reference evidence="6" key="1">
    <citation type="submission" date="2021-06" db="EMBL/GenBank/DDBJ databases">
        <authorList>
            <person name="Kallberg Y."/>
            <person name="Tangrot J."/>
            <person name="Rosling A."/>
        </authorList>
    </citation>
    <scope>NUCLEOTIDE SEQUENCE</scope>
    <source>
        <strain evidence="6">CL551</strain>
    </source>
</reference>
<evidence type="ECO:0000256" key="4">
    <source>
        <dbReference type="ARBA" id="ARBA00023234"/>
    </source>
</evidence>
<keyword evidence="4" id="KW-0035">Amyloplast</keyword>
<gene>
    <name evidence="6" type="ORF">AMORRO_LOCUS3166</name>
</gene>
<dbReference type="EMBL" id="CAJVPV010001490">
    <property type="protein sequence ID" value="CAG8499184.1"/>
    <property type="molecule type" value="Genomic_DNA"/>
</dbReference>
<dbReference type="Pfam" id="PF13692">
    <property type="entry name" value="Glyco_trans_1_4"/>
    <property type="match status" value="1"/>
</dbReference>
<dbReference type="PANTHER" id="PTHR45825:SF11">
    <property type="entry name" value="ALPHA AMYLASE DOMAIN-CONTAINING PROTEIN"/>
    <property type="match status" value="1"/>
</dbReference>
<name>A0A9N9EZB7_9GLOM</name>
<dbReference type="Proteomes" id="UP000789342">
    <property type="component" value="Unassembled WGS sequence"/>
</dbReference>
<dbReference type="Pfam" id="PF08323">
    <property type="entry name" value="Glyco_transf_5"/>
    <property type="match status" value="1"/>
</dbReference>
<feature type="non-terminal residue" evidence="6">
    <location>
        <position position="1"/>
    </location>
</feature>
<comment type="subcellular location">
    <subcellularLocation>
        <location evidence="1">Plastid</location>
        <location evidence="1">Amyloplast</location>
    </subcellularLocation>
</comment>
<evidence type="ECO:0000256" key="1">
    <source>
        <dbReference type="ARBA" id="ARBA00004602"/>
    </source>
</evidence>